<accession>A0A1F7YFJ5</accession>
<evidence type="ECO:0008006" key="3">
    <source>
        <dbReference type="Google" id="ProtNLM"/>
    </source>
</evidence>
<protein>
    <recommendedName>
        <fullName evidence="3">Polymerase nucleotidyl transferase domain-containing protein</fullName>
    </recommendedName>
</protein>
<comment type="caution">
    <text evidence="1">The sequence shown here is derived from an EMBL/GenBank/DDBJ whole genome shotgun (WGS) entry which is preliminary data.</text>
</comment>
<reference evidence="1 2" key="1">
    <citation type="journal article" date="2016" name="Nat. Commun.">
        <title>Thousands of microbial genomes shed light on interconnected biogeochemical processes in an aquifer system.</title>
        <authorList>
            <person name="Anantharaman K."/>
            <person name="Brown C.T."/>
            <person name="Hug L.A."/>
            <person name="Sharon I."/>
            <person name="Castelle C.J."/>
            <person name="Probst A.J."/>
            <person name="Thomas B.C."/>
            <person name="Singh A."/>
            <person name="Wilkins M.J."/>
            <person name="Karaoz U."/>
            <person name="Brodie E.L."/>
            <person name="Williams K.H."/>
            <person name="Hubbard S.S."/>
            <person name="Banfield J.F."/>
        </authorList>
    </citation>
    <scope>NUCLEOTIDE SEQUENCE [LARGE SCALE GENOMIC DNA]</scope>
</reference>
<dbReference type="Proteomes" id="UP000178851">
    <property type="component" value="Unassembled WGS sequence"/>
</dbReference>
<gene>
    <name evidence="1" type="ORF">A2627_02330</name>
</gene>
<proteinExistence type="predicted"/>
<evidence type="ECO:0000313" key="1">
    <source>
        <dbReference type="EMBL" id="OGM25940.1"/>
    </source>
</evidence>
<dbReference type="EMBL" id="MGGI01000018">
    <property type="protein sequence ID" value="OGM25940.1"/>
    <property type="molecule type" value="Genomic_DNA"/>
</dbReference>
<dbReference type="AlphaFoldDB" id="A0A1F7YFJ5"/>
<sequence length="186" mass="22081">MHKFKYLFSRVKLFLINVKDYLYSFSEPSDVKVTIEPFDPRLKAIGEEWLRKINLEIPGLKIFFVGSVALGVPGQRDIDFIAECNQADLQKYANQLKKIFGIPRNETPQFVEWNSERKDYKIEFFLSIPQSRIYKGYKDIFFALDSNKKFLDEYNDLKLSVDGMSLRNYERARKKFFNKVINEVYN</sequence>
<name>A0A1F7YFJ5_9BACT</name>
<evidence type="ECO:0000313" key="2">
    <source>
        <dbReference type="Proteomes" id="UP000178851"/>
    </source>
</evidence>
<organism evidence="1 2">
    <name type="scientific">Candidatus Woesebacteria bacterium RIFCSPHIGHO2_01_FULL_39_28</name>
    <dbReference type="NCBI Taxonomy" id="1802496"/>
    <lineage>
        <taxon>Bacteria</taxon>
        <taxon>Candidatus Woeseibacteriota</taxon>
    </lineage>
</organism>